<evidence type="ECO:0000259" key="2">
    <source>
        <dbReference type="Pfam" id="PF03795"/>
    </source>
</evidence>
<reference evidence="3 4" key="1">
    <citation type="submission" date="2020-08" db="EMBL/GenBank/DDBJ databases">
        <title>Genomic Encyclopedia of Type Strains, Phase IV (KMG-IV): sequencing the most valuable type-strain genomes for metagenomic binning, comparative biology and taxonomic classification.</title>
        <authorList>
            <person name="Goeker M."/>
        </authorList>
    </citation>
    <scope>NUCLEOTIDE SEQUENCE [LARGE SCALE GENOMIC DNA]</scope>
    <source>
        <strain evidence="3 4">DSM 26944</strain>
    </source>
</reference>
<evidence type="ECO:0000313" key="4">
    <source>
        <dbReference type="Proteomes" id="UP000555546"/>
    </source>
</evidence>
<organism evidence="3 4">
    <name type="scientific">Brucella daejeonensis</name>
    <dbReference type="NCBI Taxonomy" id="659015"/>
    <lineage>
        <taxon>Bacteria</taxon>
        <taxon>Pseudomonadati</taxon>
        <taxon>Pseudomonadota</taxon>
        <taxon>Alphaproteobacteria</taxon>
        <taxon>Hyphomicrobiales</taxon>
        <taxon>Brucellaceae</taxon>
        <taxon>Brucella/Ochrobactrum group</taxon>
        <taxon>Brucella</taxon>
    </lineage>
</organism>
<dbReference type="InterPro" id="IPR005545">
    <property type="entry name" value="YCII"/>
</dbReference>
<dbReference type="AlphaFoldDB" id="A0A7W9ELT6"/>
<dbReference type="SUPFAM" id="SSF54909">
    <property type="entry name" value="Dimeric alpha+beta barrel"/>
    <property type="match status" value="1"/>
</dbReference>
<dbReference type="EMBL" id="JACIJG010000004">
    <property type="protein sequence ID" value="MBB5701340.1"/>
    <property type="molecule type" value="Genomic_DNA"/>
</dbReference>
<dbReference type="PANTHER" id="PTHR37828:SF1">
    <property type="entry name" value="YCII-RELATED DOMAIN-CONTAINING PROTEIN"/>
    <property type="match status" value="1"/>
</dbReference>
<accession>A0A7W9ELT6</accession>
<dbReference type="InterPro" id="IPR011008">
    <property type="entry name" value="Dimeric_a/b-barrel"/>
</dbReference>
<evidence type="ECO:0000256" key="1">
    <source>
        <dbReference type="ARBA" id="ARBA00007689"/>
    </source>
</evidence>
<evidence type="ECO:0000313" key="3">
    <source>
        <dbReference type="EMBL" id="MBB5701340.1"/>
    </source>
</evidence>
<protein>
    <submittedName>
        <fullName evidence="3">Uncharacterized protein YciI</fullName>
    </submittedName>
</protein>
<dbReference type="Proteomes" id="UP000555546">
    <property type="component" value="Unassembled WGS sequence"/>
</dbReference>
<name>A0A7W9ELT6_9HYPH</name>
<comment type="similarity">
    <text evidence="1">Belongs to the YciI family.</text>
</comment>
<dbReference type="PANTHER" id="PTHR37828">
    <property type="entry name" value="GSR2449 PROTEIN"/>
    <property type="match status" value="1"/>
</dbReference>
<sequence length="95" mass="10914">MFIVNLTYIKPLEEIEVHLEAHREFLDRQYAAGIFLASGPKNPRDGGIILVSGEVSRSELDKMLSRDPFWQHQLARYEVTEFMPVKYASGLGEFL</sequence>
<feature type="domain" description="YCII-related" evidence="2">
    <location>
        <begin position="1"/>
        <end position="82"/>
    </location>
</feature>
<dbReference type="RefSeq" id="WP_183649428.1">
    <property type="nucleotide sequence ID" value="NZ_JACIJG010000004.1"/>
</dbReference>
<keyword evidence="4" id="KW-1185">Reference proteome</keyword>
<dbReference type="Pfam" id="PF03795">
    <property type="entry name" value="YCII"/>
    <property type="match status" value="1"/>
</dbReference>
<proteinExistence type="inferred from homology"/>
<comment type="caution">
    <text evidence="3">The sequence shown here is derived from an EMBL/GenBank/DDBJ whole genome shotgun (WGS) entry which is preliminary data.</text>
</comment>
<gene>
    <name evidence="3" type="ORF">FHS76_001191</name>
</gene>
<dbReference type="Gene3D" id="3.30.70.1060">
    <property type="entry name" value="Dimeric alpha+beta barrel"/>
    <property type="match status" value="1"/>
</dbReference>